<keyword evidence="5" id="KW-0732">Signal</keyword>
<gene>
    <name evidence="10" type="ORF">FOY91_19890</name>
</gene>
<keyword evidence="4 9" id="KW-0812">Transmembrane</keyword>
<evidence type="ECO:0000256" key="9">
    <source>
        <dbReference type="RuleBase" id="RU362097"/>
    </source>
</evidence>
<dbReference type="AlphaFoldDB" id="A0A558QSK2"/>
<evidence type="ECO:0000256" key="8">
    <source>
        <dbReference type="ARBA" id="ARBA00023288"/>
    </source>
</evidence>
<evidence type="ECO:0000313" key="11">
    <source>
        <dbReference type="Proteomes" id="UP000318681"/>
    </source>
</evidence>
<dbReference type="SUPFAM" id="SSF56954">
    <property type="entry name" value="Outer membrane efflux proteins (OEP)"/>
    <property type="match status" value="1"/>
</dbReference>
<keyword evidence="3 9" id="KW-1134">Transmembrane beta strand</keyword>
<dbReference type="OrthoDB" id="9783100at2"/>
<comment type="similarity">
    <text evidence="2 9">Belongs to the outer membrane factor (OMF) (TC 1.B.17) family.</text>
</comment>
<evidence type="ECO:0000256" key="6">
    <source>
        <dbReference type="ARBA" id="ARBA00023136"/>
    </source>
</evidence>
<name>A0A558QSK2_9SPHN</name>
<protein>
    <submittedName>
        <fullName evidence="10">Efflux transporter outer membrane subunit</fullName>
    </submittedName>
</protein>
<dbReference type="PANTHER" id="PTHR30203:SF20">
    <property type="entry name" value="MULTIDRUG RESISTANCE OUTER MEMBRANE PROTEIN MDTP-RELATED"/>
    <property type="match status" value="1"/>
</dbReference>
<evidence type="ECO:0000256" key="2">
    <source>
        <dbReference type="ARBA" id="ARBA00007613"/>
    </source>
</evidence>
<keyword evidence="11" id="KW-1185">Reference proteome</keyword>
<evidence type="ECO:0000256" key="4">
    <source>
        <dbReference type="ARBA" id="ARBA00022692"/>
    </source>
</evidence>
<dbReference type="EMBL" id="VNIM01000142">
    <property type="protein sequence ID" value="TVV70121.1"/>
    <property type="molecule type" value="Genomic_DNA"/>
</dbReference>
<keyword evidence="8 9" id="KW-0449">Lipoprotein</keyword>
<dbReference type="RefSeq" id="WP_145155608.1">
    <property type="nucleotide sequence ID" value="NZ_VNIM01000142.1"/>
</dbReference>
<dbReference type="PANTHER" id="PTHR30203">
    <property type="entry name" value="OUTER MEMBRANE CATION EFFLUX PROTEIN"/>
    <property type="match status" value="1"/>
</dbReference>
<dbReference type="Gene3D" id="1.20.1600.10">
    <property type="entry name" value="Outer membrane efflux proteins (OEP)"/>
    <property type="match status" value="1"/>
</dbReference>
<dbReference type="Pfam" id="PF02321">
    <property type="entry name" value="OEP"/>
    <property type="match status" value="2"/>
</dbReference>
<evidence type="ECO:0000256" key="5">
    <source>
        <dbReference type="ARBA" id="ARBA00022729"/>
    </source>
</evidence>
<keyword evidence="6 9" id="KW-0472">Membrane</keyword>
<evidence type="ECO:0000256" key="7">
    <source>
        <dbReference type="ARBA" id="ARBA00023139"/>
    </source>
</evidence>
<organism evidence="10 11">
    <name type="scientific">Alterirhizorhabdus solaris</name>
    <dbReference type="NCBI Taxonomy" id="2529389"/>
    <lineage>
        <taxon>Bacteria</taxon>
        <taxon>Pseudomonadati</taxon>
        <taxon>Pseudomonadota</taxon>
        <taxon>Alphaproteobacteria</taxon>
        <taxon>Sphingomonadales</taxon>
        <taxon>Rhizorhabdaceae</taxon>
        <taxon>Alterirhizorhabdus</taxon>
    </lineage>
</organism>
<evidence type="ECO:0000256" key="3">
    <source>
        <dbReference type="ARBA" id="ARBA00022452"/>
    </source>
</evidence>
<dbReference type="Proteomes" id="UP000318681">
    <property type="component" value="Unassembled WGS sequence"/>
</dbReference>
<reference evidence="10 11" key="1">
    <citation type="submission" date="2019-07" db="EMBL/GenBank/DDBJ databases">
        <title>Sphingomonas solaris sp. nov., isolated from a solar panel from Boston, Massachusetts.</title>
        <authorList>
            <person name="Tanner K."/>
            <person name="Pascual J."/>
            <person name="Mancuso C."/>
            <person name="Pereto J."/>
            <person name="Khalil A."/>
            <person name="Vilanova C."/>
        </authorList>
    </citation>
    <scope>NUCLEOTIDE SEQUENCE [LARGE SCALE GENOMIC DNA]</scope>
    <source>
        <strain evidence="10 11">R4DWN</strain>
    </source>
</reference>
<sequence length="437" mass="45186">LGLTGPSMPPLAPEWWHALGDPQLDAILAAALAGNPSLDTALARLRAASATLAESDSATAPQVTFDGSVSRQRLSGRSTIPPPFAGSTRWIASAQAGLNWNLDFFGRQKALIAQAGAGVRAAGFDAATARLSIIASVAAAYVDLSRAYALGDVARDLVVSREQSLGLANTRVRTGLGSDFELRAGETLLAEARQALVRAEAGRTLAVHALAALAGRGVDFYPTVVRPRFAPDRMAALPVAVPADLLGRRPDLLAARARVDAAVGGQAAARADFYPNVDLRALVGLSSIGIGSFFSGDARTYGGGPAISLPLFDGGRLKARYAGAAAQVDLAVADYDATVLRAVREAADALTNVAANDADLVAQRRILAGLDATIRLDRTRVSTGLGSQLDLLETGTRVLAARQAEADLVADAALRRVQLLTALGGGFTPPSDAETTR</sequence>
<dbReference type="InterPro" id="IPR003423">
    <property type="entry name" value="OMP_efflux"/>
</dbReference>
<dbReference type="GO" id="GO:0015562">
    <property type="term" value="F:efflux transmembrane transporter activity"/>
    <property type="evidence" value="ECO:0007669"/>
    <property type="project" value="InterPro"/>
</dbReference>
<dbReference type="InterPro" id="IPR010131">
    <property type="entry name" value="MdtP/NodT-like"/>
</dbReference>
<comment type="subcellular location">
    <subcellularLocation>
        <location evidence="9">Cell membrane</location>
        <topology evidence="9">Lipid-anchor</topology>
    </subcellularLocation>
    <subcellularLocation>
        <location evidence="1">Membrane</location>
    </subcellularLocation>
</comment>
<evidence type="ECO:0000313" key="10">
    <source>
        <dbReference type="EMBL" id="TVV70121.1"/>
    </source>
</evidence>
<dbReference type="Gene3D" id="2.20.200.10">
    <property type="entry name" value="Outer membrane efflux proteins (OEP)"/>
    <property type="match status" value="1"/>
</dbReference>
<evidence type="ECO:0000256" key="1">
    <source>
        <dbReference type="ARBA" id="ARBA00004370"/>
    </source>
</evidence>
<accession>A0A558QSK2</accession>
<proteinExistence type="inferred from homology"/>
<comment type="caution">
    <text evidence="10">The sequence shown here is derived from an EMBL/GenBank/DDBJ whole genome shotgun (WGS) entry which is preliminary data.</text>
</comment>
<feature type="non-terminal residue" evidence="10">
    <location>
        <position position="1"/>
    </location>
</feature>
<dbReference type="GO" id="GO:0005886">
    <property type="term" value="C:plasma membrane"/>
    <property type="evidence" value="ECO:0007669"/>
    <property type="project" value="UniProtKB-SubCell"/>
</dbReference>
<dbReference type="NCBIfam" id="TIGR01845">
    <property type="entry name" value="outer_NodT"/>
    <property type="match status" value="1"/>
</dbReference>
<keyword evidence="7 9" id="KW-0564">Palmitate</keyword>